<sequence>MRAAMLAAAALALAPAPALAQAYQCSVPDSITAPHPENPTPSQPKRVLPIGGYTLAIIWSPQHCFDDGGSKDAEFQCGGHNHFGFTLHGLWPDGEGKVWPQYCRPAPILSQRVLRRHICTTPSPQLLQHEYAKHGTCMGLAPEAYFTQSNRLYGRLRYPDMQALSRRRNLTAGQLAAAIAGANPGMTADMMRITANGEGWLEEVWFCLDKRFRYRACPAHQGGLAASAPVRIWRGQR</sequence>
<dbReference type="GO" id="GO:0006401">
    <property type="term" value="P:RNA catabolic process"/>
    <property type="evidence" value="ECO:0007669"/>
    <property type="project" value="TreeGrafter"/>
</dbReference>
<comment type="similarity">
    <text evidence="1 2">Belongs to the RNase T2 family.</text>
</comment>
<dbReference type="PROSITE" id="PS00531">
    <property type="entry name" value="RNASE_T2_2"/>
    <property type="match status" value="1"/>
</dbReference>
<feature type="chain" id="PRO_5035926593" evidence="3">
    <location>
        <begin position="21"/>
        <end position="237"/>
    </location>
</feature>
<dbReference type="EMBL" id="JAGRQC010000002">
    <property type="protein sequence ID" value="MBR0552123.1"/>
    <property type="molecule type" value="Genomic_DNA"/>
</dbReference>
<dbReference type="InterPro" id="IPR018188">
    <property type="entry name" value="RNase_T2_His_AS_1"/>
</dbReference>
<evidence type="ECO:0000256" key="3">
    <source>
        <dbReference type="SAM" id="SignalP"/>
    </source>
</evidence>
<keyword evidence="3" id="KW-0732">Signal</keyword>
<reference evidence="4" key="1">
    <citation type="submission" date="2021-04" db="EMBL/GenBank/DDBJ databases">
        <title>Ouciella asimina sp. nov., isolated from the surface seawater in the hydrothermal field of Okinawa Trough.</title>
        <authorList>
            <person name="Shuang W."/>
        </authorList>
    </citation>
    <scope>NUCLEOTIDE SEQUENCE</scope>
    <source>
        <strain evidence="4">LXI357</strain>
    </source>
</reference>
<dbReference type="AlphaFoldDB" id="A0A8T4ICD3"/>
<dbReference type="RefSeq" id="WP_284053422.1">
    <property type="nucleotide sequence ID" value="NZ_JAGRQC010000002.1"/>
</dbReference>
<dbReference type="InterPro" id="IPR036430">
    <property type="entry name" value="RNase_T2-like_sf"/>
</dbReference>
<dbReference type="InterPro" id="IPR033130">
    <property type="entry name" value="RNase_T2_His_AS_2"/>
</dbReference>
<evidence type="ECO:0000313" key="5">
    <source>
        <dbReference type="Proteomes" id="UP000676996"/>
    </source>
</evidence>
<dbReference type="Proteomes" id="UP000676996">
    <property type="component" value="Unassembled WGS sequence"/>
</dbReference>
<dbReference type="PANTHER" id="PTHR11240">
    <property type="entry name" value="RIBONUCLEASE T2"/>
    <property type="match status" value="1"/>
</dbReference>
<keyword evidence="5" id="KW-1185">Reference proteome</keyword>
<dbReference type="SUPFAM" id="SSF55895">
    <property type="entry name" value="Ribonuclease Rh-like"/>
    <property type="match status" value="1"/>
</dbReference>
<protein>
    <submittedName>
        <fullName evidence="4">Ribonuclease T</fullName>
    </submittedName>
</protein>
<dbReference type="PROSITE" id="PS00530">
    <property type="entry name" value="RNASE_T2_1"/>
    <property type="match status" value="1"/>
</dbReference>
<dbReference type="GO" id="GO:0033897">
    <property type="term" value="F:ribonuclease T2 activity"/>
    <property type="evidence" value="ECO:0007669"/>
    <property type="project" value="InterPro"/>
</dbReference>
<name>A0A8T4ICD3_9SPHN</name>
<gene>
    <name evidence="4" type="ORF">J7S20_06385</name>
</gene>
<dbReference type="GO" id="GO:0003723">
    <property type="term" value="F:RNA binding"/>
    <property type="evidence" value="ECO:0007669"/>
    <property type="project" value="InterPro"/>
</dbReference>
<dbReference type="InterPro" id="IPR001568">
    <property type="entry name" value="RNase_T2-like"/>
</dbReference>
<comment type="caution">
    <text evidence="4">The sequence shown here is derived from an EMBL/GenBank/DDBJ whole genome shotgun (WGS) entry which is preliminary data.</text>
</comment>
<dbReference type="PANTHER" id="PTHR11240:SF22">
    <property type="entry name" value="RIBONUCLEASE T2"/>
    <property type="match status" value="1"/>
</dbReference>
<accession>A0A8T4ICD3</accession>
<feature type="signal peptide" evidence="3">
    <location>
        <begin position="1"/>
        <end position="20"/>
    </location>
</feature>
<evidence type="ECO:0000256" key="1">
    <source>
        <dbReference type="ARBA" id="ARBA00007469"/>
    </source>
</evidence>
<evidence type="ECO:0000256" key="2">
    <source>
        <dbReference type="RuleBase" id="RU004328"/>
    </source>
</evidence>
<dbReference type="Pfam" id="PF00445">
    <property type="entry name" value="Ribonuclease_T2"/>
    <property type="match status" value="1"/>
</dbReference>
<dbReference type="Gene3D" id="3.90.730.10">
    <property type="entry name" value="Ribonuclease T2-like"/>
    <property type="match status" value="1"/>
</dbReference>
<evidence type="ECO:0000313" key="4">
    <source>
        <dbReference type="EMBL" id="MBR0552123.1"/>
    </source>
</evidence>
<proteinExistence type="inferred from homology"/>
<organism evidence="4 5">
    <name type="scientific">Stakelama marina</name>
    <dbReference type="NCBI Taxonomy" id="2826939"/>
    <lineage>
        <taxon>Bacteria</taxon>
        <taxon>Pseudomonadati</taxon>
        <taxon>Pseudomonadota</taxon>
        <taxon>Alphaproteobacteria</taxon>
        <taxon>Sphingomonadales</taxon>
        <taxon>Sphingomonadaceae</taxon>
        <taxon>Stakelama</taxon>
    </lineage>
</organism>